<feature type="domain" description="Four-carbon acid sugar kinase N-terminal" evidence="13">
    <location>
        <begin position="3"/>
        <end position="226"/>
    </location>
</feature>
<gene>
    <name evidence="15" type="ORF">SAMN04488105_11412</name>
</gene>
<evidence type="ECO:0000313" key="16">
    <source>
        <dbReference type="Proteomes" id="UP000198994"/>
    </source>
</evidence>
<evidence type="ECO:0000256" key="4">
    <source>
        <dbReference type="ARBA" id="ARBA00022777"/>
    </source>
</evidence>
<evidence type="ECO:0000256" key="9">
    <source>
        <dbReference type="ARBA" id="ARBA00037335"/>
    </source>
</evidence>
<comment type="catalytic activity">
    <reaction evidence="7">
        <text>3-dehydro-L-erythronate + ATP = 3-dehydro-4-O-phospho-L-erythronate + ADP + H(+)</text>
        <dbReference type="Rhea" id="RHEA:52552"/>
        <dbReference type="ChEBI" id="CHEBI:15378"/>
        <dbReference type="ChEBI" id="CHEBI:30616"/>
        <dbReference type="ChEBI" id="CHEBI:136592"/>
        <dbReference type="ChEBI" id="CHEBI:136670"/>
        <dbReference type="ChEBI" id="CHEBI:456216"/>
        <dbReference type="EC" id="2.7.1.217"/>
    </reaction>
</comment>
<evidence type="ECO:0000256" key="11">
    <source>
        <dbReference type="ARBA" id="ARBA00039461"/>
    </source>
</evidence>
<evidence type="ECO:0000256" key="10">
    <source>
        <dbReference type="ARBA" id="ARBA00039095"/>
    </source>
</evidence>
<dbReference type="Gene3D" id="3.40.50.10840">
    <property type="entry name" value="Putative sugar-binding, N-terminal domain"/>
    <property type="match status" value="1"/>
</dbReference>
<dbReference type="Pfam" id="PF17042">
    <property type="entry name" value="NBD_C"/>
    <property type="match status" value="1"/>
</dbReference>
<evidence type="ECO:0000256" key="7">
    <source>
        <dbReference type="ARBA" id="ARBA00035898"/>
    </source>
</evidence>
<evidence type="ECO:0000256" key="5">
    <source>
        <dbReference type="ARBA" id="ARBA00022840"/>
    </source>
</evidence>
<dbReference type="AlphaFoldDB" id="A0A1G7IZU7"/>
<dbReference type="STRING" id="282683.SAMN04488105_11412"/>
<comment type="catalytic activity">
    <reaction evidence="8">
        <text>3-dehydro-D-erythronate + ATP = 3-dehydro-4-O-phospho-D-erythronate + ADP + H(+)</text>
        <dbReference type="Rhea" id="RHEA:52556"/>
        <dbReference type="ChEBI" id="CHEBI:15378"/>
        <dbReference type="ChEBI" id="CHEBI:30616"/>
        <dbReference type="ChEBI" id="CHEBI:57958"/>
        <dbReference type="ChEBI" id="CHEBI:136593"/>
        <dbReference type="ChEBI" id="CHEBI:456216"/>
        <dbReference type="EC" id="2.7.1.217"/>
    </reaction>
</comment>
<protein>
    <recommendedName>
        <fullName evidence="11">3-oxo-tetronate kinase</fullName>
        <ecNumber evidence="10">2.7.1.217</ecNumber>
    </recommendedName>
    <alternativeName>
        <fullName evidence="12">3-dehydrotetronate 4-kinase</fullName>
    </alternativeName>
</protein>
<keyword evidence="6" id="KW-0119">Carbohydrate metabolism</keyword>
<accession>A0A1G7IZU7</accession>
<comment type="similarity">
    <text evidence="1">Belongs to the four-carbon acid sugar kinase family.</text>
</comment>
<evidence type="ECO:0000256" key="8">
    <source>
        <dbReference type="ARBA" id="ARBA00036346"/>
    </source>
</evidence>
<evidence type="ECO:0000259" key="14">
    <source>
        <dbReference type="Pfam" id="PF17042"/>
    </source>
</evidence>
<evidence type="ECO:0000256" key="2">
    <source>
        <dbReference type="ARBA" id="ARBA00022679"/>
    </source>
</evidence>
<dbReference type="RefSeq" id="WP_089962338.1">
    <property type="nucleotide sequence ID" value="NZ_FNAV01000014.1"/>
</dbReference>
<keyword evidence="5" id="KW-0067">ATP-binding</keyword>
<dbReference type="InterPro" id="IPR037051">
    <property type="entry name" value="4-carb_acid_sugar_kinase_N_sf"/>
</dbReference>
<proteinExistence type="inferred from homology"/>
<dbReference type="NCBIfam" id="NF043035">
    <property type="entry name" value="OxoTetrKin"/>
    <property type="match status" value="1"/>
</dbReference>
<dbReference type="OrthoDB" id="191465at2"/>
<dbReference type="Gene3D" id="3.40.980.20">
    <property type="entry name" value="Four-carbon acid sugar kinase, nucleotide binding domain"/>
    <property type="match status" value="1"/>
</dbReference>
<organism evidence="15 16">
    <name type="scientific">Salipiger thiooxidans</name>
    <dbReference type="NCBI Taxonomy" id="282683"/>
    <lineage>
        <taxon>Bacteria</taxon>
        <taxon>Pseudomonadati</taxon>
        <taxon>Pseudomonadota</taxon>
        <taxon>Alphaproteobacteria</taxon>
        <taxon>Rhodobacterales</taxon>
        <taxon>Roseobacteraceae</taxon>
        <taxon>Salipiger</taxon>
    </lineage>
</organism>
<keyword evidence="4" id="KW-0418">Kinase</keyword>
<dbReference type="InterPro" id="IPR031475">
    <property type="entry name" value="NBD_C"/>
</dbReference>
<evidence type="ECO:0000259" key="13">
    <source>
        <dbReference type="Pfam" id="PF07005"/>
    </source>
</evidence>
<dbReference type="GO" id="GO:0005524">
    <property type="term" value="F:ATP binding"/>
    <property type="evidence" value="ECO:0007669"/>
    <property type="project" value="UniProtKB-KW"/>
</dbReference>
<evidence type="ECO:0000256" key="1">
    <source>
        <dbReference type="ARBA" id="ARBA00005715"/>
    </source>
</evidence>
<keyword evidence="16" id="KW-1185">Reference proteome</keyword>
<dbReference type="SUPFAM" id="SSF142764">
    <property type="entry name" value="YgbK-like"/>
    <property type="match status" value="1"/>
</dbReference>
<reference evidence="16" key="1">
    <citation type="submission" date="2016-10" db="EMBL/GenBank/DDBJ databases">
        <authorList>
            <person name="Varghese N."/>
            <person name="Submissions S."/>
        </authorList>
    </citation>
    <scope>NUCLEOTIDE SEQUENCE [LARGE SCALE GENOMIC DNA]</scope>
    <source>
        <strain evidence="16">DSM 10146</strain>
    </source>
</reference>
<evidence type="ECO:0000256" key="12">
    <source>
        <dbReference type="ARBA" id="ARBA00041377"/>
    </source>
</evidence>
<dbReference type="InterPro" id="IPR050007">
    <property type="entry name" value="OtnK"/>
</dbReference>
<keyword evidence="3" id="KW-0547">Nucleotide-binding</keyword>
<dbReference type="InterPro" id="IPR010737">
    <property type="entry name" value="4-carb_acid_sugar_kinase_N"/>
</dbReference>
<evidence type="ECO:0000313" key="15">
    <source>
        <dbReference type="EMBL" id="SDF18148.1"/>
    </source>
</evidence>
<dbReference type="EC" id="2.7.1.217" evidence="10"/>
<dbReference type="EMBL" id="FNAV01000014">
    <property type="protein sequence ID" value="SDF18148.1"/>
    <property type="molecule type" value="Genomic_DNA"/>
</dbReference>
<dbReference type="Pfam" id="PF07005">
    <property type="entry name" value="SBD_N"/>
    <property type="match status" value="1"/>
</dbReference>
<comment type="function">
    <text evidence="9">Catalyzes the ATP-dependent phosphorylation of 3-oxo-tetronate to 3-oxo-tetronate 4-phosphate.</text>
</comment>
<name>A0A1G7IZU7_9RHOB</name>
<feature type="domain" description="Four-carbon acid sugar kinase nucleotide binding" evidence="14">
    <location>
        <begin position="253"/>
        <end position="413"/>
    </location>
</feature>
<evidence type="ECO:0000256" key="3">
    <source>
        <dbReference type="ARBA" id="ARBA00022741"/>
    </source>
</evidence>
<dbReference type="InterPro" id="IPR042213">
    <property type="entry name" value="NBD_C_sf"/>
</dbReference>
<dbReference type="GO" id="GO:0016301">
    <property type="term" value="F:kinase activity"/>
    <property type="evidence" value="ECO:0007669"/>
    <property type="project" value="UniProtKB-KW"/>
</dbReference>
<keyword evidence="2" id="KW-0808">Transferase</keyword>
<sequence length="421" mass="43722">MILGAIADDLTGATDLSLILSRNGMRVVQVIGVPDTLDTVAQDADAVVIALKSRTNPAAEAIEMSLAAARALQAAGAKQLFFKYCSTFDSTDEGNIGPVAAALMEHLGTATTIACPSFPENGRTVYKGHLFVFDQLISDSPMKDHPLTPMRDPNLVSVLSRQTDRPVRLVAHETVRRGAAAIEAAIAQEPGICIVDAISDEDLRAIGRAVAELPLVTGGSAVAMGLPDVYREKGWITPAAPGEGFAAPEGRGVILAGSCSAMTRRQIAAAEKAGVHMLRLDALEIASGATTPEAVVAFVEAASQRSDLPPLVYSSADPAVVAQAQDKLGRMRAGEVVEELLASVAASLAARGFTRFISAGGETSGAVVAALGTSALRIGPEIDPGVPWVSALDADRPLCLALKSGNFGGEDFFLKAWEMLA</sequence>
<dbReference type="Proteomes" id="UP000198994">
    <property type="component" value="Unassembled WGS sequence"/>
</dbReference>
<evidence type="ECO:0000256" key="6">
    <source>
        <dbReference type="ARBA" id="ARBA00023277"/>
    </source>
</evidence>